<protein>
    <submittedName>
        <fullName evidence="1">Uncharacterized protein</fullName>
    </submittedName>
</protein>
<dbReference type="RefSeq" id="WP_281843867.1">
    <property type="nucleotide sequence ID" value="NZ_BROH01000016.1"/>
</dbReference>
<name>A0ABQ5LZQ9_9RHOB</name>
<keyword evidence="2" id="KW-1185">Reference proteome</keyword>
<sequence length="103" mass="11164">MTNDNIQAQDVARLNELVAELSALTERLTAGRLPDDVADADITDLIAAGARLFSARTDIEGKQELAFPPHGLNATQSVVLVTALMEAADINLFDLAIWYRRVA</sequence>
<organism evidence="1 2">
    <name type="scientific">Sinisalibacter aestuarii</name>
    <dbReference type="NCBI Taxonomy" id="2949426"/>
    <lineage>
        <taxon>Bacteria</taxon>
        <taxon>Pseudomonadati</taxon>
        <taxon>Pseudomonadota</taxon>
        <taxon>Alphaproteobacteria</taxon>
        <taxon>Rhodobacterales</taxon>
        <taxon>Roseobacteraceae</taxon>
        <taxon>Sinisalibacter</taxon>
    </lineage>
</organism>
<gene>
    <name evidence="1" type="ORF">STA1M1_38190</name>
</gene>
<evidence type="ECO:0000313" key="2">
    <source>
        <dbReference type="Proteomes" id="UP001144205"/>
    </source>
</evidence>
<dbReference type="Proteomes" id="UP001144205">
    <property type="component" value="Unassembled WGS sequence"/>
</dbReference>
<evidence type="ECO:0000313" key="1">
    <source>
        <dbReference type="EMBL" id="GKY89950.1"/>
    </source>
</evidence>
<dbReference type="EMBL" id="BROH01000016">
    <property type="protein sequence ID" value="GKY89950.1"/>
    <property type="molecule type" value="Genomic_DNA"/>
</dbReference>
<accession>A0ABQ5LZQ9</accession>
<comment type="caution">
    <text evidence="1">The sequence shown here is derived from an EMBL/GenBank/DDBJ whole genome shotgun (WGS) entry which is preliminary data.</text>
</comment>
<proteinExistence type="predicted"/>
<reference evidence="1" key="1">
    <citation type="journal article" date="2023" name="Int. J. Syst. Evol. Microbiol.">
        <title>Sinisalibacter aestuarii sp. nov., isolated from estuarine sediment of the Arakawa River.</title>
        <authorList>
            <person name="Arafat S.T."/>
            <person name="Hirano S."/>
            <person name="Sato A."/>
            <person name="Takeuchi K."/>
            <person name="Yasuda T."/>
            <person name="Terahara T."/>
            <person name="Hamada M."/>
            <person name="Kobayashi T."/>
        </authorList>
    </citation>
    <scope>NUCLEOTIDE SEQUENCE</scope>
    <source>
        <strain evidence="1">B-399</strain>
    </source>
</reference>